<accession>A0A6B0YVE9</accession>
<evidence type="ECO:0000256" key="4">
    <source>
        <dbReference type="ARBA" id="ARBA00022692"/>
    </source>
</evidence>
<evidence type="ECO:0000259" key="8">
    <source>
        <dbReference type="PROSITE" id="PS50928"/>
    </source>
</evidence>
<feature type="transmembrane region" description="Helical" evidence="7">
    <location>
        <begin position="276"/>
        <end position="296"/>
    </location>
</feature>
<comment type="subcellular location">
    <subcellularLocation>
        <location evidence="1 7">Cell membrane</location>
        <topology evidence="1 7">Multi-pass membrane protein</topology>
    </subcellularLocation>
</comment>
<organism evidence="9">
    <name type="scientific">Caldilineaceae bacterium SB0664_bin_27</name>
    <dbReference type="NCBI Taxonomy" id="2605260"/>
    <lineage>
        <taxon>Bacteria</taxon>
        <taxon>Bacillati</taxon>
        <taxon>Chloroflexota</taxon>
        <taxon>Caldilineae</taxon>
        <taxon>Caldilineales</taxon>
        <taxon>Caldilineaceae</taxon>
    </lineage>
</organism>
<comment type="caution">
    <text evidence="9">The sequence shown here is derived from an EMBL/GenBank/DDBJ whole genome shotgun (WGS) entry which is preliminary data.</text>
</comment>
<evidence type="ECO:0000256" key="7">
    <source>
        <dbReference type="RuleBase" id="RU363032"/>
    </source>
</evidence>
<keyword evidence="4 7" id="KW-0812">Transmembrane</keyword>
<feature type="transmembrane region" description="Helical" evidence="7">
    <location>
        <begin position="173"/>
        <end position="197"/>
    </location>
</feature>
<feature type="domain" description="ABC transmembrane type-1" evidence="8">
    <location>
        <begin position="86"/>
        <end position="299"/>
    </location>
</feature>
<comment type="similarity">
    <text evidence="7">Belongs to the binding-protein-dependent transport system permease family.</text>
</comment>
<gene>
    <name evidence="9" type="ORF">F4Y42_16490</name>
</gene>
<keyword evidence="2 7" id="KW-0813">Transport</keyword>
<proteinExistence type="inferred from homology"/>
<dbReference type="GO" id="GO:0005886">
    <property type="term" value="C:plasma membrane"/>
    <property type="evidence" value="ECO:0007669"/>
    <property type="project" value="UniProtKB-SubCell"/>
</dbReference>
<dbReference type="Pfam" id="PF00528">
    <property type="entry name" value="BPD_transp_1"/>
    <property type="match status" value="1"/>
</dbReference>
<keyword evidence="5 7" id="KW-1133">Transmembrane helix</keyword>
<evidence type="ECO:0000256" key="6">
    <source>
        <dbReference type="ARBA" id="ARBA00023136"/>
    </source>
</evidence>
<dbReference type="EMBL" id="VXRG01000132">
    <property type="protein sequence ID" value="MXY95040.1"/>
    <property type="molecule type" value="Genomic_DNA"/>
</dbReference>
<sequence length="307" mass="34302">MAVTAGPSPTDAAPVRSPRAWLSQYSWLGMGFAFTLSLFYLVMFVIPFGTAIWLSFHNWDYIQKPVFVKTRNFAKLFGDSGFWDALWNTVRFSSVEIFVALSLALLLALALSHLRPVYQYTLLAVYNLPVIMPGVVSVLLWKWLYRTNGGAFNAILETVGLPAQPFSKSPDQALWCITLMVVWIFLGNSSIVLLAAINEVPDSLLEAAQLDGASAWKRFTAVTLPLIQPAMAYQVVTSIIGTMQMFEPFQLMPGPGHSTRTLSLYTYQLGFEVLNLGYGAAVSIAMFVILLSATLFELQRRRRSWDY</sequence>
<dbReference type="CDD" id="cd06261">
    <property type="entry name" value="TM_PBP2"/>
    <property type="match status" value="1"/>
</dbReference>
<dbReference type="InterPro" id="IPR000515">
    <property type="entry name" value="MetI-like"/>
</dbReference>
<dbReference type="InterPro" id="IPR051393">
    <property type="entry name" value="ABC_transporter_permease"/>
</dbReference>
<protein>
    <submittedName>
        <fullName evidence="9">Sugar ABC transporter permease</fullName>
    </submittedName>
</protein>
<dbReference type="AlphaFoldDB" id="A0A6B0YVE9"/>
<dbReference type="PANTHER" id="PTHR30193">
    <property type="entry name" value="ABC TRANSPORTER PERMEASE PROTEIN"/>
    <property type="match status" value="1"/>
</dbReference>
<dbReference type="Gene3D" id="1.10.3720.10">
    <property type="entry name" value="MetI-like"/>
    <property type="match status" value="1"/>
</dbReference>
<keyword evidence="6 7" id="KW-0472">Membrane</keyword>
<feature type="transmembrane region" description="Helical" evidence="7">
    <location>
        <begin position="27"/>
        <end position="54"/>
    </location>
</feature>
<evidence type="ECO:0000313" key="9">
    <source>
        <dbReference type="EMBL" id="MXY95040.1"/>
    </source>
</evidence>
<feature type="transmembrane region" description="Helical" evidence="7">
    <location>
        <begin position="120"/>
        <end position="141"/>
    </location>
</feature>
<dbReference type="InterPro" id="IPR035906">
    <property type="entry name" value="MetI-like_sf"/>
</dbReference>
<keyword evidence="3" id="KW-1003">Cell membrane</keyword>
<evidence type="ECO:0000256" key="3">
    <source>
        <dbReference type="ARBA" id="ARBA00022475"/>
    </source>
</evidence>
<dbReference type="GO" id="GO:0055085">
    <property type="term" value="P:transmembrane transport"/>
    <property type="evidence" value="ECO:0007669"/>
    <property type="project" value="InterPro"/>
</dbReference>
<dbReference type="SUPFAM" id="SSF161098">
    <property type="entry name" value="MetI-like"/>
    <property type="match status" value="1"/>
</dbReference>
<evidence type="ECO:0000256" key="1">
    <source>
        <dbReference type="ARBA" id="ARBA00004651"/>
    </source>
</evidence>
<evidence type="ECO:0000256" key="2">
    <source>
        <dbReference type="ARBA" id="ARBA00022448"/>
    </source>
</evidence>
<dbReference type="PANTHER" id="PTHR30193:SF41">
    <property type="entry name" value="DIACETYLCHITOBIOSE UPTAKE SYSTEM PERMEASE PROTEIN NGCF"/>
    <property type="match status" value="1"/>
</dbReference>
<name>A0A6B0YVE9_9CHLR</name>
<reference evidence="9" key="1">
    <citation type="submission" date="2019-09" db="EMBL/GenBank/DDBJ databases">
        <title>Characterisation of the sponge microbiome using genome-centric metagenomics.</title>
        <authorList>
            <person name="Engelberts J.P."/>
            <person name="Robbins S.J."/>
            <person name="De Goeij J.M."/>
            <person name="Aranda M."/>
            <person name="Bell S.C."/>
            <person name="Webster N.S."/>
        </authorList>
    </citation>
    <scope>NUCLEOTIDE SEQUENCE</scope>
    <source>
        <strain evidence="9">SB0664_bin_27</strain>
    </source>
</reference>
<dbReference type="PROSITE" id="PS50928">
    <property type="entry name" value="ABC_TM1"/>
    <property type="match status" value="1"/>
</dbReference>
<evidence type="ECO:0000256" key="5">
    <source>
        <dbReference type="ARBA" id="ARBA00022989"/>
    </source>
</evidence>
<feature type="transmembrane region" description="Helical" evidence="7">
    <location>
        <begin position="95"/>
        <end position="114"/>
    </location>
</feature>